<organism evidence="2 3">
    <name type="scientific">Rhodopseudomonas pseudopalustris</name>
    <dbReference type="NCBI Taxonomy" id="1513892"/>
    <lineage>
        <taxon>Bacteria</taxon>
        <taxon>Pseudomonadati</taxon>
        <taxon>Pseudomonadota</taxon>
        <taxon>Alphaproteobacteria</taxon>
        <taxon>Hyphomicrobiales</taxon>
        <taxon>Nitrobacteraceae</taxon>
        <taxon>Rhodopseudomonas</taxon>
    </lineage>
</organism>
<dbReference type="EMBL" id="FODT01000017">
    <property type="protein sequence ID" value="SEP35872.1"/>
    <property type="molecule type" value="Genomic_DNA"/>
</dbReference>
<reference evidence="3" key="1">
    <citation type="submission" date="2016-10" db="EMBL/GenBank/DDBJ databases">
        <authorList>
            <person name="Varghese N."/>
            <person name="Submissions S."/>
        </authorList>
    </citation>
    <scope>NUCLEOTIDE SEQUENCE [LARGE SCALE GENOMIC DNA]</scope>
    <source>
        <strain evidence="3">DSM 123</strain>
    </source>
</reference>
<keyword evidence="3" id="KW-1185">Reference proteome</keyword>
<evidence type="ECO:0000313" key="3">
    <source>
        <dbReference type="Proteomes" id="UP000199615"/>
    </source>
</evidence>
<name>A0A1H8X7J0_9BRAD</name>
<evidence type="ECO:0000313" key="2">
    <source>
        <dbReference type="EMBL" id="SEP35872.1"/>
    </source>
</evidence>
<evidence type="ECO:0000256" key="1">
    <source>
        <dbReference type="SAM" id="MobiDB-lite"/>
    </source>
</evidence>
<dbReference type="AlphaFoldDB" id="A0A1H8X7J0"/>
<gene>
    <name evidence="2" type="ORF">SAMN05444123_11733</name>
</gene>
<feature type="region of interest" description="Disordered" evidence="1">
    <location>
        <begin position="1"/>
        <end position="29"/>
    </location>
</feature>
<accession>A0A1H8X7J0</accession>
<dbReference type="Proteomes" id="UP000199615">
    <property type="component" value="Unassembled WGS sequence"/>
</dbReference>
<proteinExistence type="predicted"/>
<protein>
    <submittedName>
        <fullName evidence="2">Uncharacterized protein</fullName>
    </submittedName>
</protein>
<sequence>MMHRPKTLASDIDRRADWQEPPPAGPGNPGCCAQRLAAFREFDRFAPSGACSVPIESEPKLEIPATTHVLQASRPVCRMTRQNRMTISETSFCSKFLFERDLSRKPVSPFGINALSRRSVAAPVAGLAGGRGRLFGKIPRRGLFVDARIVRGADDRDHRRRGLARAAMEQRR</sequence>